<comment type="caution">
    <text evidence="2">The sequence shown here is derived from an EMBL/GenBank/DDBJ whole genome shotgun (WGS) entry which is preliminary data.</text>
</comment>
<gene>
    <name evidence="2" type="ORF">DBV15_01695</name>
</gene>
<evidence type="ECO:0000313" key="3">
    <source>
        <dbReference type="Proteomes" id="UP000310200"/>
    </source>
</evidence>
<evidence type="ECO:0000313" key="2">
    <source>
        <dbReference type="EMBL" id="TGZ56218.1"/>
    </source>
</evidence>
<protein>
    <submittedName>
        <fullName evidence="2">Uncharacterized protein</fullName>
    </submittedName>
</protein>
<reference evidence="2 3" key="1">
    <citation type="journal article" date="2019" name="Philos. Trans. R. Soc. Lond., B, Biol. Sci.">
        <title>Ant behaviour and brain gene expression of defending hosts depend on the ecological success of the intruding social parasite.</title>
        <authorList>
            <person name="Kaur R."/>
            <person name="Stoldt M."/>
            <person name="Jongepier E."/>
            <person name="Feldmeyer B."/>
            <person name="Menzel F."/>
            <person name="Bornberg-Bauer E."/>
            <person name="Foitzik S."/>
        </authorList>
    </citation>
    <scope>NUCLEOTIDE SEQUENCE [LARGE SCALE GENOMIC DNA]</scope>
    <source>
        <tissue evidence="2">Whole body</tissue>
    </source>
</reference>
<sequence length="127" mass="13986">MTERSISASLGATWSNRAITEKATTTTHRLEKERNGNRGSRRDSKGHGTKERGMEERYPRRSVAGGEDGPPSKSSLVTMNGPNESRGPIKDYSRRRSTITGPALESIPEVRGPKITQQLKASFALNF</sequence>
<evidence type="ECO:0000256" key="1">
    <source>
        <dbReference type="SAM" id="MobiDB-lite"/>
    </source>
</evidence>
<dbReference type="Proteomes" id="UP000310200">
    <property type="component" value="Unassembled WGS sequence"/>
</dbReference>
<feature type="region of interest" description="Disordered" evidence="1">
    <location>
        <begin position="1"/>
        <end position="104"/>
    </location>
</feature>
<accession>A0A4S2L6J6</accession>
<name>A0A4S2L6J6_9HYME</name>
<dbReference type="EMBL" id="QBLH01000372">
    <property type="protein sequence ID" value="TGZ56218.1"/>
    <property type="molecule type" value="Genomic_DNA"/>
</dbReference>
<feature type="compositionally biased region" description="Polar residues" evidence="1">
    <location>
        <begin position="1"/>
        <end position="27"/>
    </location>
</feature>
<proteinExistence type="predicted"/>
<organism evidence="2 3">
    <name type="scientific">Temnothorax longispinosus</name>
    <dbReference type="NCBI Taxonomy" id="300112"/>
    <lineage>
        <taxon>Eukaryota</taxon>
        <taxon>Metazoa</taxon>
        <taxon>Ecdysozoa</taxon>
        <taxon>Arthropoda</taxon>
        <taxon>Hexapoda</taxon>
        <taxon>Insecta</taxon>
        <taxon>Pterygota</taxon>
        <taxon>Neoptera</taxon>
        <taxon>Endopterygota</taxon>
        <taxon>Hymenoptera</taxon>
        <taxon>Apocrita</taxon>
        <taxon>Aculeata</taxon>
        <taxon>Formicoidea</taxon>
        <taxon>Formicidae</taxon>
        <taxon>Myrmicinae</taxon>
        <taxon>Temnothorax</taxon>
    </lineage>
</organism>
<dbReference type="AlphaFoldDB" id="A0A4S2L6J6"/>
<feature type="compositionally biased region" description="Polar residues" evidence="1">
    <location>
        <begin position="72"/>
        <end position="83"/>
    </location>
</feature>
<feature type="compositionally biased region" description="Basic and acidic residues" evidence="1">
    <location>
        <begin position="28"/>
        <end position="59"/>
    </location>
</feature>
<keyword evidence="3" id="KW-1185">Reference proteome</keyword>